<sequence length="65" mass="7309">MKRDGMAWNGIDVSFAMLLGMQNAKNTSINFDNINNQVQGQSWPVSESEIWGHAHCRGGELLFKQ</sequence>
<reference evidence="1 2" key="1">
    <citation type="submission" date="2024-02" db="EMBL/GenBank/DDBJ databases">
        <authorList>
            <person name="Vignale AGUSTIN F."/>
            <person name="Sosa J E."/>
            <person name="Modenutti C."/>
        </authorList>
    </citation>
    <scope>NUCLEOTIDE SEQUENCE [LARGE SCALE GENOMIC DNA]</scope>
</reference>
<evidence type="ECO:0000313" key="2">
    <source>
        <dbReference type="Proteomes" id="UP001642360"/>
    </source>
</evidence>
<proteinExistence type="predicted"/>
<protein>
    <submittedName>
        <fullName evidence="1">Uncharacterized protein</fullName>
    </submittedName>
</protein>
<name>A0ABC8QSP7_9AQUA</name>
<evidence type="ECO:0000313" key="1">
    <source>
        <dbReference type="EMBL" id="CAK9133363.1"/>
    </source>
</evidence>
<comment type="caution">
    <text evidence="1">The sequence shown here is derived from an EMBL/GenBank/DDBJ whole genome shotgun (WGS) entry which is preliminary data.</text>
</comment>
<gene>
    <name evidence="1" type="ORF">ILEXP_LOCUS271</name>
</gene>
<dbReference type="EMBL" id="CAUOFW020000003">
    <property type="protein sequence ID" value="CAK9133363.1"/>
    <property type="molecule type" value="Genomic_DNA"/>
</dbReference>
<accession>A0ABC8QSP7</accession>
<dbReference type="Proteomes" id="UP001642360">
    <property type="component" value="Unassembled WGS sequence"/>
</dbReference>
<dbReference type="AlphaFoldDB" id="A0ABC8QSP7"/>
<organism evidence="1 2">
    <name type="scientific">Ilex paraguariensis</name>
    <name type="common">yerba mate</name>
    <dbReference type="NCBI Taxonomy" id="185542"/>
    <lineage>
        <taxon>Eukaryota</taxon>
        <taxon>Viridiplantae</taxon>
        <taxon>Streptophyta</taxon>
        <taxon>Embryophyta</taxon>
        <taxon>Tracheophyta</taxon>
        <taxon>Spermatophyta</taxon>
        <taxon>Magnoliopsida</taxon>
        <taxon>eudicotyledons</taxon>
        <taxon>Gunneridae</taxon>
        <taxon>Pentapetalae</taxon>
        <taxon>asterids</taxon>
        <taxon>campanulids</taxon>
        <taxon>Aquifoliales</taxon>
        <taxon>Aquifoliaceae</taxon>
        <taxon>Ilex</taxon>
    </lineage>
</organism>
<keyword evidence="2" id="KW-1185">Reference proteome</keyword>